<dbReference type="InterPro" id="IPR023214">
    <property type="entry name" value="HAD_sf"/>
</dbReference>
<dbReference type="InterPro" id="IPR044492">
    <property type="entry name" value="P_typ_ATPase_HD_dom"/>
</dbReference>
<evidence type="ECO:0000256" key="4">
    <source>
        <dbReference type="ARBA" id="ARBA00022741"/>
    </source>
</evidence>
<keyword evidence="6" id="KW-1278">Translocase</keyword>
<dbReference type="SUPFAM" id="SSF81665">
    <property type="entry name" value="Calcium ATPase, transmembrane domain M"/>
    <property type="match status" value="1"/>
</dbReference>
<dbReference type="SUPFAM" id="SSF81660">
    <property type="entry name" value="Metal cation-transporting ATPase, ATP-binding domain N"/>
    <property type="match status" value="1"/>
</dbReference>
<dbReference type="InterPro" id="IPR004014">
    <property type="entry name" value="ATPase_P-typ_cation-transptr_N"/>
</dbReference>
<dbReference type="InterPro" id="IPR059000">
    <property type="entry name" value="ATPase_P-type_domA"/>
</dbReference>
<dbReference type="GO" id="GO:0005524">
    <property type="term" value="F:ATP binding"/>
    <property type="evidence" value="ECO:0007669"/>
    <property type="project" value="UniProtKB-KW"/>
</dbReference>
<evidence type="ECO:0000256" key="5">
    <source>
        <dbReference type="ARBA" id="ARBA00022840"/>
    </source>
</evidence>
<dbReference type="InterPro" id="IPR018303">
    <property type="entry name" value="ATPase_P-typ_P_site"/>
</dbReference>
<evidence type="ECO:0000256" key="8">
    <source>
        <dbReference type="ARBA" id="ARBA00023136"/>
    </source>
</evidence>
<comment type="subcellular location">
    <subcellularLocation>
        <location evidence="1">Membrane</location>
        <topology evidence="1">Multi-pass membrane protein</topology>
    </subcellularLocation>
</comment>
<dbReference type="CDD" id="cd02089">
    <property type="entry name" value="P-type_ATPase_Ca_prok"/>
    <property type="match status" value="1"/>
</dbReference>
<evidence type="ECO:0000256" key="9">
    <source>
        <dbReference type="SAM" id="Phobius"/>
    </source>
</evidence>
<dbReference type="Gene3D" id="1.20.1110.10">
    <property type="entry name" value="Calcium-transporting ATPase, transmembrane domain"/>
    <property type="match status" value="1"/>
</dbReference>
<dbReference type="SUPFAM" id="SSF81653">
    <property type="entry name" value="Calcium ATPase, transduction domain A"/>
    <property type="match status" value="1"/>
</dbReference>
<keyword evidence="8 9" id="KW-0472">Membrane</keyword>
<dbReference type="InterPro" id="IPR008250">
    <property type="entry name" value="ATPase_P-typ_transduc_dom_A_sf"/>
</dbReference>
<feature type="domain" description="Cation-transporting P-type ATPase N-terminal" evidence="10">
    <location>
        <begin position="3"/>
        <end position="76"/>
    </location>
</feature>
<dbReference type="InterPro" id="IPR001757">
    <property type="entry name" value="P_typ_ATPase"/>
</dbReference>
<sequence>MNEFYKMTGEEVMMEVNGSTEPLSDGQIVANREKYGPNELAEGKKKSTVRIFFEQFKDFLVIILIFAAIISGILGDVESTVVILVVITINAILGTVQTVKAEQSLDSLKKMSAPEAKVFRGGTFIKIPASEITVGDLVSLEAGDFVPADGRIITNAGMKIDESALTGESLGVEKDAAVIEDTVPLGDRLNMVYSGSFVTYGRGEFLVTSIGMETEVGKIATLLKTTSEKKTPLQVNLDNFGKKLSILILIFCGILFGISVFRGEAIGDAFLFAVALAVAAIPEALSSIVTIVLSFGTQKMAQEHAIIRKLQAVEGLGSVSVICSDKTGTLTQNKMTVEDYYVHGRRISAHDIDLSRSEERELLAASMLCNDSTIAEGKEIGDPTETALINVGAKLGAPYDVERDRCPRTAEIPFDSDRKLMSTCHKLGDKYAELFGGAENVMITKGAVDVLLKRVTEIQTPEGVRAINAEDMKAIEECNGQFSRNGLRVLAFAYKKTENGFEPGTEDEDGMIFLGLISMMDPPREESMAAVAECISAGIKPVMITGDHKITAAAIAKKIGILKDESEACEGSSIDSMDDEELKDYVEGISVYARVSPEHKIRIVRAWQDKGNIVAMTGDGVNDAPALKQADIGVAMGITGSEVSKDAAAMVLTDDNFATIVKAVENGRNIYKNIKHSIQFLLSGNFGAILTVLFASVCALPVPFAPVHLLFINLLTDSLPAIALGLEPHSKELMKEKPRPANESILTKEFLAKIGIGGVSICVMTVLAFLIGLNGWFTASELGGSALLGSTMAFGTLCTSRLFHGFNCKSDRPVIFTKRFWNNKYLIGAFLLGFVLITVAIAVPALSSVFKVQTLGLPQLLTVYGLAFLNLPVIQLIKLIQTKVSGK</sequence>
<evidence type="ECO:0000313" key="12">
    <source>
        <dbReference type="Proteomes" id="UP000824130"/>
    </source>
</evidence>
<name>A0A9D1SV77_9FIRM</name>
<evidence type="ECO:0000256" key="1">
    <source>
        <dbReference type="ARBA" id="ARBA00004141"/>
    </source>
</evidence>
<dbReference type="InterPro" id="IPR036412">
    <property type="entry name" value="HAD-like_sf"/>
</dbReference>
<dbReference type="InterPro" id="IPR023298">
    <property type="entry name" value="ATPase_P-typ_TM_dom_sf"/>
</dbReference>
<comment type="caution">
    <text evidence="11">The sequence shown here is derived from an EMBL/GenBank/DDBJ whole genome shotgun (WGS) entry which is preliminary data.</text>
</comment>
<dbReference type="Proteomes" id="UP000824130">
    <property type="component" value="Unassembled WGS sequence"/>
</dbReference>
<evidence type="ECO:0000256" key="3">
    <source>
        <dbReference type="ARBA" id="ARBA00022692"/>
    </source>
</evidence>
<feature type="transmembrane region" description="Helical" evidence="9">
    <location>
        <begin position="81"/>
        <end position="101"/>
    </location>
</feature>
<evidence type="ECO:0000259" key="10">
    <source>
        <dbReference type="SMART" id="SM00831"/>
    </source>
</evidence>
<reference evidence="11" key="2">
    <citation type="journal article" date="2021" name="PeerJ">
        <title>Extensive microbial diversity within the chicken gut microbiome revealed by metagenomics and culture.</title>
        <authorList>
            <person name="Gilroy R."/>
            <person name="Ravi A."/>
            <person name="Getino M."/>
            <person name="Pursley I."/>
            <person name="Horton D.L."/>
            <person name="Alikhan N.F."/>
            <person name="Baker D."/>
            <person name="Gharbi K."/>
            <person name="Hall N."/>
            <person name="Watson M."/>
            <person name="Adriaenssens E.M."/>
            <person name="Foster-Nyarko E."/>
            <person name="Jarju S."/>
            <person name="Secka A."/>
            <person name="Antonio M."/>
            <person name="Oren A."/>
            <person name="Chaudhuri R.R."/>
            <person name="La Ragione R."/>
            <person name="Hildebrand F."/>
            <person name="Pallen M.J."/>
        </authorList>
    </citation>
    <scope>NUCLEOTIDE SEQUENCE</scope>
    <source>
        <strain evidence="11">ChiSjej4B22-8349</strain>
    </source>
</reference>
<dbReference type="PROSITE" id="PS00154">
    <property type="entry name" value="ATPASE_E1_E2"/>
    <property type="match status" value="1"/>
</dbReference>
<feature type="transmembrane region" description="Helical" evidence="9">
    <location>
        <begin position="244"/>
        <end position="263"/>
    </location>
</feature>
<feature type="transmembrane region" description="Helical" evidence="9">
    <location>
        <begin position="750"/>
        <end position="773"/>
    </location>
</feature>
<dbReference type="SFLD" id="SFLDS00003">
    <property type="entry name" value="Haloacid_Dehalogenase"/>
    <property type="match status" value="1"/>
</dbReference>
<accession>A0A9D1SV77</accession>
<keyword evidence="3 9" id="KW-0812">Transmembrane</keyword>
<dbReference type="Pfam" id="PF00122">
    <property type="entry name" value="E1-E2_ATPase"/>
    <property type="match status" value="1"/>
</dbReference>
<evidence type="ECO:0000313" key="11">
    <source>
        <dbReference type="EMBL" id="HIU96429.1"/>
    </source>
</evidence>
<dbReference type="GO" id="GO:0016020">
    <property type="term" value="C:membrane"/>
    <property type="evidence" value="ECO:0007669"/>
    <property type="project" value="UniProtKB-SubCell"/>
</dbReference>
<dbReference type="Pfam" id="PF13246">
    <property type="entry name" value="Cation_ATPase"/>
    <property type="match status" value="1"/>
</dbReference>
<dbReference type="AlphaFoldDB" id="A0A9D1SV77"/>
<dbReference type="PANTHER" id="PTHR42861">
    <property type="entry name" value="CALCIUM-TRANSPORTING ATPASE"/>
    <property type="match status" value="1"/>
</dbReference>
<keyword evidence="5" id="KW-0067">ATP-binding</keyword>
<evidence type="ECO:0000256" key="2">
    <source>
        <dbReference type="ARBA" id="ARBA00005675"/>
    </source>
</evidence>
<dbReference type="Pfam" id="PF00689">
    <property type="entry name" value="Cation_ATPase_C"/>
    <property type="match status" value="1"/>
</dbReference>
<dbReference type="FunFam" id="3.40.50.1000:FF:000001">
    <property type="entry name" value="Phospholipid-transporting ATPase IC"/>
    <property type="match status" value="1"/>
</dbReference>
<organism evidence="11 12">
    <name type="scientific">Candidatus Allocopromorpha excrementipullorum</name>
    <dbReference type="NCBI Taxonomy" id="2840743"/>
    <lineage>
        <taxon>Bacteria</taxon>
        <taxon>Bacillati</taxon>
        <taxon>Bacillota</taxon>
        <taxon>Clostridia</taxon>
        <taxon>Eubacteriales</taxon>
        <taxon>Eubacteriaceae</taxon>
        <taxon>Eubacteriaceae incertae sedis</taxon>
        <taxon>Candidatus Allocopromorpha</taxon>
    </lineage>
</organism>
<dbReference type="SFLD" id="SFLDF00027">
    <property type="entry name" value="p-type_atpase"/>
    <property type="match status" value="1"/>
</dbReference>
<feature type="transmembrane region" description="Helical" evidence="9">
    <location>
        <begin position="708"/>
        <end position="729"/>
    </location>
</feature>
<dbReference type="PRINTS" id="PR00120">
    <property type="entry name" value="HATPASE"/>
</dbReference>
<dbReference type="Pfam" id="PF00690">
    <property type="entry name" value="Cation_ATPase_N"/>
    <property type="match status" value="1"/>
</dbReference>
<dbReference type="SFLD" id="SFLDG00002">
    <property type="entry name" value="C1.7:_P-type_atpase_like"/>
    <property type="match status" value="1"/>
</dbReference>
<feature type="transmembrane region" description="Helical" evidence="9">
    <location>
        <begin position="861"/>
        <end position="880"/>
    </location>
</feature>
<feature type="transmembrane region" description="Helical" evidence="9">
    <location>
        <begin position="269"/>
        <end position="293"/>
    </location>
</feature>
<dbReference type="NCBIfam" id="TIGR01494">
    <property type="entry name" value="ATPase_P-type"/>
    <property type="match status" value="3"/>
</dbReference>
<dbReference type="Gene3D" id="3.40.1110.10">
    <property type="entry name" value="Calcium-transporting ATPase, cytoplasmic domain N"/>
    <property type="match status" value="1"/>
</dbReference>
<feature type="transmembrane region" description="Helical" evidence="9">
    <location>
        <begin position="785"/>
        <end position="804"/>
    </location>
</feature>
<keyword evidence="4" id="KW-0547">Nucleotide-binding</keyword>
<feature type="transmembrane region" description="Helical" evidence="9">
    <location>
        <begin position="56"/>
        <end position="75"/>
    </location>
</feature>
<dbReference type="GO" id="GO:0016887">
    <property type="term" value="F:ATP hydrolysis activity"/>
    <property type="evidence" value="ECO:0007669"/>
    <property type="project" value="InterPro"/>
</dbReference>
<gene>
    <name evidence="11" type="ORF">IAD25_06980</name>
</gene>
<feature type="transmembrane region" description="Helical" evidence="9">
    <location>
        <begin position="680"/>
        <end position="702"/>
    </location>
</feature>
<proteinExistence type="inferred from homology"/>
<evidence type="ECO:0000256" key="7">
    <source>
        <dbReference type="ARBA" id="ARBA00022989"/>
    </source>
</evidence>
<feature type="transmembrane region" description="Helical" evidence="9">
    <location>
        <begin position="825"/>
        <end position="849"/>
    </location>
</feature>
<dbReference type="EMBL" id="DVOB01000150">
    <property type="protein sequence ID" value="HIU96429.1"/>
    <property type="molecule type" value="Genomic_DNA"/>
</dbReference>
<dbReference type="FunFam" id="3.40.50.1000:FF:000028">
    <property type="entry name" value="Calcium-transporting P-type ATPase, putative"/>
    <property type="match status" value="1"/>
</dbReference>
<reference evidence="11" key="1">
    <citation type="submission" date="2020-10" db="EMBL/GenBank/DDBJ databases">
        <authorList>
            <person name="Gilroy R."/>
        </authorList>
    </citation>
    <scope>NUCLEOTIDE SEQUENCE</scope>
    <source>
        <strain evidence="11">ChiSjej4B22-8349</strain>
    </source>
</reference>
<dbReference type="SUPFAM" id="SSF56784">
    <property type="entry name" value="HAD-like"/>
    <property type="match status" value="1"/>
</dbReference>
<dbReference type="PRINTS" id="PR00119">
    <property type="entry name" value="CATATPASE"/>
</dbReference>
<protein>
    <submittedName>
        <fullName evidence="11">Cation-translocating P-type ATPase</fullName>
    </submittedName>
</protein>
<dbReference type="Gene3D" id="2.70.150.10">
    <property type="entry name" value="Calcium-transporting ATPase, cytoplasmic transduction domain A"/>
    <property type="match status" value="1"/>
</dbReference>
<dbReference type="InterPro" id="IPR006068">
    <property type="entry name" value="ATPase_P-typ_cation-transptr_C"/>
</dbReference>
<dbReference type="Gene3D" id="3.40.50.1000">
    <property type="entry name" value="HAD superfamily/HAD-like"/>
    <property type="match status" value="1"/>
</dbReference>
<dbReference type="SMART" id="SM00831">
    <property type="entry name" value="Cation_ATPase_N"/>
    <property type="match status" value="1"/>
</dbReference>
<evidence type="ECO:0000256" key="6">
    <source>
        <dbReference type="ARBA" id="ARBA00022967"/>
    </source>
</evidence>
<dbReference type="InterPro" id="IPR023299">
    <property type="entry name" value="ATPase_P-typ_cyto_dom_N"/>
</dbReference>
<keyword evidence="7 9" id="KW-1133">Transmembrane helix</keyword>
<comment type="similarity">
    <text evidence="2">Belongs to the cation transport ATPase (P-type) (TC 3.A.3) family. Type IIA subfamily.</text>
</comment>